<dbReference type="Proteomes" id="UP001050975">
    <property type="component" value="Unassembled WGS sequence"/>
</dbReference>
<comment type="caution">
    <text evidence="1">The sequence shown here is derived from an EMBL/GenBank/DDBJ whole genome shotgun (WGS) entry which is preliminary data.</text>
</comment>
<dbReference type="AlphaFoldDB" id="A0AAV3XPT6"/>
<name>A0AAV3XPT6_9CYAN</name>
<sequence length="85" mass="9619">MKTRPNPRSSAYSATHAAISTVASEAEIIALANPEGWRALRCSRDGFFDVIEFWVENRLLLELLPPDIVPKYLAFMQPQALQKFL</sequence>
<organism evidence="1 2">
    <name type="scientific">Microseira wollei NIES-4236</name>
    <dbReference type="NCBI Taxonomy" id="2530354"/>
    <lineage>
        <taxon>Bacteria</taxon>
        <taxon>Bacillati</taxon>
        <taxon>Cyanobacteriota</taxon>
        <taxon>Cyanophyceae</taxon>
        <taxon>Oscillatoriophycideae</taxon>
        <taxon>Aerosakkonematales</taxon>
        <taxon>Aerosakkonemataceae</taxon>
        <taxon>Microseira</taxon>
    </lineage>
</organism>
<gene>
    <name evidence="1" type="ORF">MiSe_64500</name>
</gene>
<evidence type="ECO:0000313" key="2">
    <source>
        <dbReference type="Proteomes" id="UP001050975"/>
    </source>
</evidence>
<keyword evidence="2" id="KW-1185">Reference proteome</keyword>
<protein>
    <submittedName>
        <fullName evidence="1">Uncharacterized protein</fullName>
    </submittedName>
</protein>
<proteinExistence type="predicted"/>
<accession>A0AAV3XPT6</accession>
<dbReference type="RefSeq" id="WP_226588099.1">
    <property type="nucleotide sequence ID" value="NZ_BLAY01000129.1"/>
</dbReference>
<reference evidence="1" key="1">
    <citation type="submission" date="2019-10" db="EMBL/GenBank/DDBJ databases">
        <title>Draft genome sequece of Microseira wollei NIES-4236.</title>
        <authorList>
            <person name="Yamaguchi H."/>
            <person name="Suzuki S."/>
            <person name="Kawachi M."/>
        </authorList>
    </citation>
    <scope>NUCLEOTIDE SEQUENCE</scope>
    <source>
        <strain evidence="1">NIES-4236</strain>
    </source>
</reference>
<dbReference type="EMBL" id="BLAY01000129">
    <property type="protein sequence ID" value="GET41637.1"/>
    <property type="molecule type" value="Genomic_DNA"/>
</dbReference>
<evidence type="ECO:0000313" key="1">
    <source>
        <dbReference type="EMBL" id="GET41637.1"/>
    </source>
</evidence>